<dbReference type="EMBL" id="QOVK01000009">
    <property type="protein sequence ID" value="RXG20945.1"/>
    <property type="molecule type" value="Genomic_DNA"/>
</dbReference>
<keyword evidence="2" id="KW-1185">Reference proteome</keyword>
<dbReference type="Proteomes" id="UP000289859">
    <property type="component" value="Unassembled WGS sequence"/>
</dbReference>
<accession>A0A4Q0P3P6</accession>
<organism evidence="1 2">
    <name type="scientific">Leeuwenhoekiella polynyae</name>
    <dbReference type="NCBI Taxonomy" id="1550906"/>
    <lineage>
        <taxon>Bacteria</taxon>
        <taxon>Pseudomonadati</taxon>
        <taxon>Bacteroidota</taxon>
        <taxon>Flavobacteriia</taxon>
        <taxon>Flavobacteriales</taxon>
        <taxon>Flavobacteriaceae</taxon>
        <taxon>Leeuwenhoekiella</taxon>
    </lineage>
</organism>
<evidence type="ECO:0000313" key="2">
    <source>
        <dbReference type="Proteomes" id="UP000289859"/>
    </source>
</evidence>
<comment type="caution">
    <text evidence="1">The sequence shown here is derived from an EMBL/GenBank/DDBJ whole genome shotgun (WGS) entry which is preliminary data.</text>
</comment>
<keyword evidence="1" id="KW-0808">Transferase</keyword>
<sequence length="120" mass="13710">MLRGLPLSSCLGKKEYVHLKKVMNFSHHLIQDSYGYALSVLDAKLHSARIWDAQYFPNDVVRLYSNILRALDSKKQYITLILNSKGSDKSKETSVVTALGTSIWNVQQEILYIIFKDGNF</sequence>
<dbReference type="AlphaFoldDB" id="A0A4Q0P3P6"/>
<proteinExistence type="predicted"/>
<evidence type="ECO:0000313" key="1">
    <source>
        <dbReference type="EMBL" id="RXG20945.1"/>
    </source>
</evidence>
<name>A0A4Q0P3P6_9FLAO</name>
<reference evidence="1 2" key="1">
    <citation type="submission" date="2018-07" db="EMBL/GenBank/DDBJ databases">
        <title>Leeuwenhoekiella genomics.</title>
        <authorList>
            <person name="Tahon G."/>
            <person name="Willems A."/>
        </authorList>
    </citation>
    <scope>NUCLEOTIDE SEQUENCE [LARGE SCALE GENOMIC DNA]</scope>
    <source>
        <strain evidence="1 2">LMG 29608</strain>
    </source>
</reference>
<gene>
    <name evidence="1" type="ORF">DSM02_2316</name>
</gene>
<keyword evidence="1" id="KW-0418">Kinase</keyword>
<dbReference type="GO" id="GO:0016301">
    <property type="term" value="F:kinase activity"/>
    <property type="evidence" value="ECO:0007669"/>
    <property type="project" value="UniProtKB-KW"/>
</dbReference>
<protein>
    <submittedName>
        <fullName evidence="1">Regulator of nucleoside diphosphate kinase</fullName>
    </submittedName>
</protein>